<gene>
    <name evidence="2" type="ORF">NQU55_15995</name>
</gene>
<dbReference type="InterPro" id="IPR035992">
    <property type="entry name" value="Ricin_B-like_lectins"/>
</dbReference>
<evidence type="ECO:0000259" key="1">
    <source>
        <dbReference type="Pfam" id="PF03372"/>
    </source>
</evidence>
<protein>
    <recommendedName>
        <fullName evidence="1">Endonuclease/exonuclease/phosphatase domain-containing protein</fullName>
    </recommendedName>
</protein>
<name>A0A9X2RPA8_9ACTN</name>
<dbReference type="EMBL" id="JANIID010000013">
    <property type="protein sequence ID" value="MCQ8771256.1"/>
    <property type="molecule type" value="Genomic_DNA"/>
</dbReference>
<dbReference type="SUPFAM" id="SSF50370">
    <property type="entry name" value="Ricin B-like lectins"/>
    <property type="match status" value="2"/>
</dbReference>
<organism evidence="2 3">
    <name type="scientific">Streptomyces telluris</name>
    <dbReference type="NCBI Taxonomy" id="2720021"/>
    <lineage>
        <taxon>Bacteria</taxon>
        <taxon>Bacillati</taxon>
        <taxon>Actinomycetota</taxon>
        <taxon>Actinomycetes</taxon>
        <taxon>Kitasatosporales</taxon>
        <taxon>Streptomycetaceae</taxon>
        <taxon>Streptomyces</taxon>
    </lineage>
</organism>
<dbReference type="AlphaFoldDB" id="A0A9X2RPA8"/>
<sequence>MRLPIPPPRSRARPGPRGSRLTAVLTSALLAAGLLVGAAPGPGGSTAQAAGRPKASAASAANGYLPFATYNMQGSDHGLRWGGEVGPLTMHHNVVALQEAGSGPPAEPHQARGTGESIPIPGPFPAGLPGAVNHTQWEYRHHRRHVYFLQTDPRRDSATGRDRWTGGRVNLAVVTHARADEVRVIENPLYNRDEPRSEYRYRRALGLRFGNTVYYNVHARGPDVAPLLRRIRAATRAGENWVMVGDFNLDIRNRTDRQARERTLRLRADEQLARAGRSTHQRGGELDYAITHGTPRFNAAIPAGRGADHYPVQFEPAPTPVPAAPDGPVHNFSTALENTATGQVLDAPGTAGGRVTTSQQRYNLRQRFRMDTVQGHWYRFARGNSPRAASGALAARADGDLCPGINPFLPLSVVMLPCSAPGAQWRPEDPGAPGGPLRWRNSRHPELCLTGGRNGAVAALACGDGTAQQWWDNSRAVDERAWENEEKRVQLRAFNGLFLDNFSGPGHDGTPLTTRRRNIGVISQRWDMRYAGSGDNLVRVKGSGSGRCVDLLNEERPRPGDRSVLHGCTDRGSKIDGAGHRWQVETYADGSLRFRNEAAHMCLVAPLRETGYVTMDTCSDDARQRWTVVP</sequence>
<dbReference type="PROSITE" id="PS50231">
    <property type="entry name" value="RICIN_B_LECTIN"/>
    <property type="match status" value="1"/>
</dbReference>
<dbReference type="Pfam" id="PF03372">
    <property type="entry name" value="Exo_endo_phos"/>
    <property type="match status" value="1"/>
</dbReference>
<dbReference type="RefSeq" id="WP_168094279.1">
    <property type="nucleotide sequence ID" value="NZ_JAATER010000232.1"/>
</dbReference>
<dbReference type="Proteomes" id="UP001142374">
    <property type="component" value="Unassembled WGS sequence"/>
</dbReference>
<dbReference type="CDD" id="cd00161">
    <property type="entry name" value="beta-trefoil_Ricin-like"/>
    <property type="match status" value="2"/>
</dbReference>
<evidence type="ECO:0000313" key="2">
    <source>
        <dbReference type="EMBL" id="MCQ8771256.1"/>
    </source>
</evidence>
<evidence type="ECO:0000313" key="3">
    <source>
        <dbReference type="Proteomes" id="UP001142374"/>
    </source>
</evidence>
<comment type="caution">
    <text evidence="2">The sequence shown here is derived from an EMBL/GenBank/DDBJ whole genome shotgun (WGS) entry which is preliminary data.</text>
</comment>
<dbReference type="GO" id="GO:0003824">
    <property type="term" value="F:catalytic activity"/>
    <property type="evidence" value="ECO:0007669"/>
    <property type="project" value="InterPro"/>
</dbReference>
<dbReference type="SUPFAM" id="SSF56219">
    <property type="entry name" value="DNase I-like"/>
    <property type="match status" value="1"/>
</dbReference>
<keyword evidence="3" id="KW-1185">Reference proteome</keyword>
<dbReference type="Gene3D" id="3.60.10.10">
    <property type="entry name" value="Endonuclease/exonuclease/phosphatase"/>
    <property type="match status" value="1"/>
</dbReference>
<dbReference type="InterPro" id="IPR005135">
    <property type="entry name" value="Endo/exonuclease/phosphatase"/>
</dbReference>
<accession>A0A9X2RPA8</accession>
<dbReference type="InterPro" id="IPR036691">
    <property type="entry name" value="Endo/exonu/phosph_ase_sf"/>
</dbReference>
<proteinExistence type="predicted"/>
<dbReference type="Gene3D" id="2.80.10.50">
    <property type="match status" value="2"/>
</dbReference>
<feature type="domain" description="Endonuclease/exonuclease/phosphatase" evidence="1">
    <location>
        <begin position="68"/>
        <end position="293"/>
    </location>
</feature>
<reference evidence="2" key="1">
    <citation type="submission" date="2022-06" db="EMBL/GenBank/DDBJ databases">
        <title>WGS of actinobacteria.</title>
        <authorList>
            <person name="Thawai C."/>
        </authorList>
    </citation>
    <scope>NUCLEOTIDE SEQUENCE</scope>
    <source>
        <strain evidence="2">AA8</strain>
    </source>
</reference>